<proteinExistence type="predicted"/>
<keyword evidence="1" id="KW-0472">Membrane</keyword>
<reference evidence="2 3" key="1">
    <citation type="submission" date="2019-05" db="EMBL/GenBank/DDBJ databases">
        <title>Roseovarius bejariae sp. nov., a moderately halophylic bacterium isolated from a saline soil in Rambla Salada (Murcia).</title>
        <authorList>
            <person name="Castro D.J."/>
            <person name="Gomez-Altuve A."/>
            <person name="Reina J.C."/>
            <person name="Rodriguez M."/>
            <person name="Sampedro I."/>
            <person name="Llamas I."/>
            <person name="Martinez-Checa F."/>
        </authorList>
    </citation>
    <scope>NUCLEOTIDE SEQUENCE [LARGE SCALE GENOMIC DNA]</scope>
    <source>
        <strain evidence="2 3">A21</strain>
    </source>
</reference>
<evidence type="ECO:0000313" key="2">
    <source>
        <dbReference type="EMBL" id="MRU14240.1"/>
    </source>
</evidence>
<keyword evidence="1" id="KW-1133">Transmembrane helix</keyword>
<organism evidence="2 3">
    <name type="scientific">Roseovarius bejariae</name>
    <dbReference type="NCBI Taxonomy" id="2576383"/>
    <lineage>
        <taxon>Bacteria</taxon>
        <taxon>Pseudomonadati</taxon>
        <taxon>Pseudomonadota</taxon>
        <taxon>Alphaproteobacteria</taxon>
        <taxon>Rhodobacterales</taxon>
        <taxon>Roseobacteraceae</taxon>
        <taxon>Roseovarius</taxon>
    </lineage>
</organism>
<dbReference type="RefSeq" id="WP_154148541.1">
    <property type="nucleotide sequence ID" value="NZ_SZWE01000001.1"/>
</dbReference>
<dbReference type="AlphaFoldDB" id="A0A844CU77"/>
<dbReference type="Pfam" id="PF18910">
    <property type="entry name" value="DUF5665"/>
    <property type="match status" value="1"/>
</dbReference>
<dbReference type="Proteomes" id="UP000564704">
    <property type="component" value="Unassembled WGS sequence"/>
</dbReference>
<keyword evidence="3" id="KW-1185">Reference proteome</keyword>
<keyword evidence="1" id="KW-0812">Transmembrane</keyword>
<gene>
    <name evidence="2" type="ORF">FDP25_02240</name>
</gene>
<protein>
    <submittedName>
        <fullName evidence="2">Uncharacterized protein</fullName>
    </submittedName>
</protein>
<feature type="transmembrane region" description="Helical" evidence="1">
    <location>
        <begin position="49"/>
        <end position="72"/>
    </location>
</feature>
<evidence type="ECO:0000313" key="3">
    <source>
        <dbReference type="Proteomes" id="UP000564704"/>
    </source>
</evidence>
<dbReference type="InterPro" id="IPR043723">
    <property type="entry name" value="DUF5665"/>
</dbReference>
<dbReference type="EMBL" id="SZWE01000001">
    <property type="protein sequence ID" value="MRU14240.1"/>
    <property type="molecule type" value="Genomic_DNA"/>
</dbReference>
<name>A0A844CU77_9RHOB</name>
<accession>A0A844CU77</accession>
<evidence type="ECO:0000256" key="1">
    <source>
        <dbReference type="SAM" id="Phobius"/>
    </source>
</evidence>
<dbReference type="OrthoDB" id="7859841at2"/>
<comment type="caution">
    <text evidence="2">The sequence shown here is derived from an EMBL/GenBank/DDBJ whole genome shotgun (WGS) entry which is preliminary data.</text>
</comment>
<sequence length="100" mass="11187">MTSQPVSTEPDAAELREEVAGLRREVGRLNRHRFVRLHNSLPKLLWFNFLRGAAFGLGTVLGASVLLSFLVWSISQIEMLPVIGEWAAEIARQMEAAAER</sequence>